<dbReference type="InterPro" id="IPR025878">
    <property type="entry name" value="Acyl-CoA_dh-like_C_dom"/>
</dbReference>
<dbReference type="InterPro" id="IPR046373">
    <property type="entry name" value="Acyl-CoA_Oxase/DH_mid-dom_sf"/>
</dbReference>
<evidence type="ECO:0000259" key="9">
    <source>
        <dbReference type="Pfam" id="PF02771"/>
    </source>
</evidence>
<dbReference type="InterPro" id="IPR036250">
    <property type="entry name" value="AcylCo_DH-like_C"/>
</dbReference>
<reference evidence="11 12" key="1">
    <citation type="submission" date="2017-10" db="EMBL/GenBank/DDBJ databases">
        <authorList>
            <person name="Banno H."/>
            <person name="Chua N.-H."/>
        </authorList>
    </citation>
    <scope>NUCLEOTIDE SEQUENCE [LARGE SCALE GENOMIC DNA]</scope>
    <source>
        <strain evidence="11 12">YW11</strain>
    </source>
</reference>
<evidence type="ECO:0000256" key="3">
    <source>
        <dbReference type="ARBA" id="ARBA00022630"/>
    </source>
</evidence>
<dbReference type="PANTHER" id="PTHR42803">
    <property type="entry name" value="ACYL-COA DEHYDROGENASE"/>
    <property type="match status" value="1"/>
</dbReference>
<dbReference type="InterPro" id="IPR052166">
    <property type="entry name" value="Diverse_Acyl-CoA_DH"/>
</dbReference>
<dbReference type="SUPFAM" id="SSF47203">
    <property type="entry name" value="Acyl-CoA dehydrogenase C-terminal domain-like"/>
    <property type="match status" value="1"/>
</dbReference>
<dbReference type="OrthoDB" id="5510711at2"/>
<dbReference type="Gene3D" id="1.20.140.10">
    <property type="entry name" value="Butyryl-CoA Dehydrogenase, subunit A, domain 3"/>
    <property type="match status" value="1"/>
</dbReference>
<organism evidence="11 12">
    <name type="scientific">Teichococcus rhizosphaerae</name>
    <dbReference type="NCBI Taxonomy" id="1335062"/>
    <lineage>
        <taxon>Bacteria</taxon>
        <taxon>Pseudomonadati</taxon>
        <taxon>Pseudomonadota</taxon>
        <taxon>Alphaproteobacteria</taxon>
        <taxon>Acetobacterales</taxon>
        <taxon>Roseomonadaceae</taxon>
        <taxon>Roseomonas</taxon>
    </lineage>
</organism>
<name>A0A2C7AHY9_9PROT</name>
<accession>A0A2C7AHY9</accession>
<keyword evidence="12" id="KW-1185">Reference proteome</keyword>
<evidence type="ECO:0000259" key="7">
    <source>
        <dbReference type="Pfam" id="PF00441"/>
    </source>
</evidence>
<dbReference type="Pfam" id="PF12806">
    <property type="entry name" value="Acyl-CoA_dh_C"/>
    <property type="match status" value="1"/>
</dbReference>
<dbReference type="EMBL" id="PDNU01000002">
    <property type="protein sequence ID" value="PHK96764.1"/>
    <property type="molecule type" value="Genomic_DNA"/>
</dbReference>
<feature type="domain" description="Acyl-CoA dehydrogenase/oxidase C-terminal" evidence="7">
    <location>
        <begin position="283"/>
        <end position="451"/>
    </location>
</feature>
<dbReference type="InterPro" id="IPR009075">
    <property type="entry name" value="AcylCo_DH/oxidase_C"/>
</dbReference>
<feature type="domain" description="Acyl-CoA dehydrogenase/oxidase N-terminal" evidence="9">
    <location>
        <begin position="42"/>
        <end position="158"/>
    </location>
</feature>
<comment type="similarity">
    <text evidence="2 6">Belongs to the acyl-CoA dehydrogenase family.</text>
</comment>
<comment type="caution">
    <text evidence="11">The sequence shown here is derived from an EMBL/GenBank/DDBJ whole genome shotgun (WGS) entry which is preliminary data.</text>
</comment>
<gene>
    <name evidence="11" type="ORF">CR162_02365</name>
</gene>
<feature type="domain" description="Acetyl-CoA dehydrogenase-like C-terminal" evidence="10">
    <location>
        <begin position="465"/>
        <end position="586"/>
    </location>
</feature>
<dbReference type="GO" id="GO:0050660">
    <property type="term" value="F:flavin adenine dinucleotide binding"/>
    <property type="evidence" value="ECO:0007669"/>
    <property type="project" value="InterPro"/>
</dbReference>
<dbReference type="InterPro" id="IPR009100">
    <property type="entry name" value="AcylCoA_DH/oxidase_NM_dom_sf"/>
</dbReference>
<dbReference type="InterPro" id="IPR037069">
    <property type="entry name" value="AcylCoA_DH/ox_N_sf"/>
</dbReference>
<evidence type="ECO:0000256" key="1">
    <source>
        <dbReference type="ARBA" id="ARBA00001974"/>
    </source>
</evidence>
<dbReference type="Gene3D" id="1.10.540.10">
    <property type="entry name" value="Acyl-CoA dehydrogenase/oxidase, N-terminal domain"/>
    <property type="match status" value="1"/>
</dbReference>
<keyword evidence="4 6" id="KW-0274">FAD</keyword>
<dbReference type="Pfam" id="PF00441">
    <property type="entry name" value="Acyl-CoA_dh_1"/>
    <property type="match status" value="1"/>
</dbReference>
<dbReference type="Pfam" id="PF02770">
    <property type="entry name" value="Acyl-CoA_dh_M"/>
    <property type="match status" value="1"/>
</dbReference>
<keyword evidence="3 6" id="KW-0285">Flavoprotein</keyword>
<feature type="domain" description="Acyl-CoA oxidase/dehydrogenase middle" evidence="8">
    <location>
        <begin position="162"/>
        <end position="271"/>
    </location>
</feature>
<dbReference type="RefSeq" id="WP_099093909.1">
    <property type="nucleotide sequence ID" value="NZ_PDNU01000002.1"/>
</dbReference>
<proteinExistence type="inferred from homology"/>
<dbReference type="PANTHER" id="PTHR42803:SF1">
    <property type="entry name" value="BROAD-SPECIFICITY LINEAR ACYL-COA DEHYDROGENASE FADE5"/>
    <property type="match status" value="1"/>
</dbReference>
<evidence type="ECO:0000256" key="2">
    <source>
        <dbReference type="ARBA" id="ARBA00009347"/>
    </source>
</evidence>
<keyword evidence="5 6" id="KW-0560">Oxidoreductase</keyword>
<evidence type="ECO:0000256" key="4">
    <source>
        <dbReference type="ARBA" id="ARBA00022827"/>
    </source>
</evidence>
<evidence type="ECO:0000259" key="10">
    <source>
        <dbReference type="Pfam" id="PF12806"/>
    </source>
</evidence>
<dbReference type="AlphaFoldDB" id="A0A2C7AHY9"/>
<dbReference type="Gene3D" id="2.40.110.10">
    <property type="entry name" value="Butyryl-CoA Dehydrogenase, subunit A, domain 2"/>
    <property type="match status" value="1"/>
</dbReference>
<dbReference type="GO" id="GO:0016627">
    <property type="term" value="F:oxidoreductase activity, acting on the CH-CH group of donors"/>
    <property type="evidence" value="ECO:0007669"/>
    <property type="project" value="InterPro"/>
</dbReference>
<evidence type="ECO:0000313" key="11">
    <source>
        <dbReference type="EMBL" id="PHK96764.1"/>
    </source>
</evidence>
<evidence type="ECO:0000256" key="5">
    <source>
        <dbReference type="ARBA" id="ARBA00023002"/>
    </source>
</evidence>
<comment type="cofactor">
    <cofactor evidence="1 6">
        <name>FAD</name>
        <dbReference type="ChEBI" id="CHEBI:57692"/>
    </cofactor>
</comment>
<evidence type="ECO:0000259" key="8">
    <source>
        <dbReference type="Pfam" id="PF02770"/>
    </source>
</evidence>
<evidence type="ECO:0000313" key="12">
    <source>
        <dbReference type="Proteomes" id="UP000223527"/>
    </source>
</evidence>
<dbReference type="InterPro" id="IPR013786">
    <property type="entry name" value="AcylCoA_DH/ox_N"/>
</dbReference>
<dbReference type="Proteomes" id="UP000223527">
    <property type="component" value="Unassembled WGS sequence"/>
</dbReference>
<protein>
    <submittedName>
        <fullName evidence="11">Acyl-CoA dehydrogenase</fullName>
    </submittedName>
</protein>
<dbReference type="SUPFAM" id="SSF56645">
    <property type="entry name" value="Acyl-CoA dehydrogenase NM domain-like"/>
    <property type="match status" value="1"/>
</dbReference>
<evidence type="ECO:0000256" key="6">
    <source>
        <dbReference type="RuleBase" id="RU362125"/>
    </source>
</evidence>
<dbReference type="InterPro" id="IPR006091">
    <property type="entry name" value="Acyl-CoA_Oxase/DH_mid-dom"/>
</dbReference>
<sequence>MPAYRPPTGEMFALLEEVLEAGPTLAALSGAGDDPLPLLRDVLEEAGRFTAGQLAPLNRSGDEEGCRLENGVVRVPAGFDAAYAAFVAGGWGGLSQAPEWGGQGLPRAAQILLDEMIASANFSFGLFPGLTRGAVEAIERHASEELKALYLPKLVSGEWCGAMALTEAHAGTDLGLLRTRAEPQPDGSLRVTGGKIFITAGDHELAENIVHLVLARLPDAPPGVRGISLVLVPKYLPDAEGRPGARNAMSVGALERKMGIHASPTCVMNYDGATGWLVGAPHRGLAAMFTMMNAERLFVGIQGLGIAEAAYQGAVDYARERRQGRAAGQSGEGPQPILVHPDVKRMLLTIRAFTGAGRALALWVALRMEEAARHPDPGARAVAEGHVALLTPVIKAAFTDLGFEAAVLGQQVLGGHGYVREWGMEQLVRDARIAQIYEGTNGVQAMDLAGRKLAMEDGALPARFFALVRSEIEAGAAIPGAEHYTAPLAAALKRLEAATARLARRAARDPAETGAAAADYLRLFALVALGWMWVRMALRAMRKGAEATPRHQAWLDVARFFLARILPQSVALDLALSEGAAPLLALAEEAY</sequence>
<dbReference type="Pfam" id="PF02771">
    <property type="entry name" value="Acyl-CoA_dh_N"/>
    <property type="match status" value="1"/>
</dbReference>